<dbReference type="RefSeq" id="WP_084198847.1">
    <property type="nucleotide sequence ID" value="NZ_BMYL01000002.1"/>
</dbReference>
<dbReference type="AlphaFoldDB" id="A0AAP8MEY7"/>
<dbReference type="KEGG" id="hja:BST95_08120"/>
<evidence type="ECO:0000313" key="2">
    <source>
        <dbReference type="Proteomes" id="UP000235162"/>
    </source>
</evidence>
<proteinExistence type="predicted"/>
<gene>
    <name evidence="1" type="ORF">C0029_07165</name>
</gene>
<evidence type="ECO:0000313" key="1">
    <source>
        <dbReference type="EMBL" id="PLW86209.1"/>
    </source>
</evidence>
<name>A0AAP8MEY7_9GAMM</name>
<dbReference type="EMBL" id="PKUR01000002">
    <property type="protein sequence ID" value="PLW86209.1"/>
    <property type="molecule type" value="Genomic_DNA"/>
</dbReference>
<organism evidence="1 2">
    <name type="scientific">Halioglobus japonicus</name>
    <dbReference type="NCBI Taxonomy" id="930805"/>
    <lineage>
        <taxon>Bacteria</taxon>
        <taxon>Pseudomonadati</taxon>
        <taxon>Pseudomonadota</taxon>
        <taxon>Gammaproteobacteria</taxon>
        <taxon>Cellvibrionales</taxon>
        <taxon>Halieaceae</taxon>
        <taxon>Halioglobus</taxon>
    </lineage>
</organism>
<accession>A0AAP8MEY7</accession>
<keyword evidence="2" id="KW-1185">Reference proteome</keyword>
<comment type="caution">
    <text evidence="1">The sequence shown here is derived from an EMBL/GenBank/DDBJ whole genome shotgun (WGS) entry which is preliminary data.</text>
</comment>
<protein>
    <submittedName>
        <fullName evidence="1">Uncharacterized protein</fullName>
    </submittedName>
</protein>
<reference evidence="1 2" key="1">
    <citation type="submission" date="2018-01" db="EMBL/GenBank/DDBJ databases">
        <title>The draft genome sequence of Halioglobus japonicus S1-36.</title>
        <authorList>
            <person name="Du Z.-J."/>
            <person name="Shi M.-J."/>
        </authorList>
    </citation>
    <scope>NUCLEOTIDE SEQUENCE [LARGE SCALE GENOMIC DNA]</scope>
    <source>
        <strain evidence="1 2">S1-36</strain>
    </source>
</reference>
<dbReference type="Proteomes" id="UP000235162">
    <property type="component" value="Unassembled WGS sequence"/>
</dbReference>
<sequence length="89" mass="10323">MGLREILLLGAIFGVGYWYYENYIARGGPDLREAQWEINRKAMTECITREERLSTIAGNAGVTRNTSDVQLRCAEELNLFWEDGRWNSY</sequence>